<accession>A0A0J0XMB5</accession>
<dbReference type="InterPro" id="IPR013766">
    <property type="entry name" value="Thioredoxin_domain"/>
</dbReference>
<dbReference type="Gene3D" id="3.40.30.10">
    <property type="entry name" value="Glutaredoxin"/>
    <property type="match status" value="1"/>
</dbReference>
<dbReference type="SUPFAM" id="SSF52833">
    <property type="entry name" value="Thioredoxin-like"/>
    <property type="match status" value="1"/>
</dbReference>
<organism evidence="2 3">
    <name type="scientific">Cutaneotrichosporon oleaginosum</name>
    <dbReference type="NCBI Taxonomy" id="879819"/>
    <lineage>
        <taxon>Eukaryota</taxon>
        <taxon>Fungi</taxon>
        <taxon>Dikarya</taxon>
        <taxon>Basidiomycota</taxon>
        <taxon>Agaricomycotina</taxon>
        <taxon>Tremellomycetes</taxon>
        <taxon>Trichosporonales</taxon>
        <taxon>Trichosporonaceae</taxon>
        <taxon>Cutaneotrichosporon</taxon>
    </lineage>
</organism>
<reference evidence="2 3" key="1">
    <citation type="submission" date="2015-03" db="EMBL/GenBank/DDBJ databases">
        <title>Genomics and transcriptomics of the oil-accumulating basidiomycete yeast T. oleaginosus allow insights into substrate utilization and the diverse evolutionary trajectories of mating systems in fungi.</title>
        <authorList>
            <consortium name="DOE Joint Genome Institute"/>
            <person name="Kourist R."/>
            <person name="Kracht O."/>
            <person name="Bracharz F."/>
            <person name="Lipzen A."/>
            <person name="Nolan M."/>
            <person name="Ohm R."/>
            <person name="Grigoriev I."/>
            <person name="Sun S."/>
            <person name="Heitman J."/>
            <person name="Bruck T."/>
            <person name="Nowrousian M."/>
        </authorList>
    </citation>
    <scope>NUCLEOTIDE SEQUENCE [LARGE SCALE GENOMIC DNA]</scope>
    <source>
        <strain evidence="2 3">IBC0246</strain>
    </source>
</reference>
<dbReference type="RefSeq" id="XP_018278776.1">
    <property type="nucleotide sequence ID" value="XM_018423208.1"/>
</dbReference>
<protein>
    <submittedName>
        <fullName evidence="2">Putative GTPase inhibitor</fullName>
    </submittedName>
</protein>
<name>A0A0J0XMB5_9TREE</name>
<dbReference type="PANTHER" id="PTHR21148">
    <property type="entry name" value="THIOREDOXIN DOMAIN-CONTAINING PROTEIN 9"/>
    <property type="match status" value="1"/>
</dbReference>
<dbReference type="GeneID" id="28983811"/>
<gene>
    <name evidence="2" type="ORF">CC85DRAFT_285689</name>
</gene>
<dbReference type="PROSITE" id="PS51352">
    <property type="entry name" value="THIOREDOXIN_2"/>
    <property type="match status" value="1"/>
</dbReference>
<proteinExistence type="predicted"/>
<dbReference type="AlphaFoldDB" id="A0A0J0XMB5"/>
<evidence type="ECO:0000313" key="2">
    <source>
        <dbReference type="EMBL" id="KLT42285.1"/>
    </source>
</evidence>
<dbReference type="Proteomes" id="UP000053611">
    <property type="component" value="Unassembled WGS sequence"/>
</dbReference>
<dbReference type="CDD" id="cd02989">
    <property type="entry name" value="Phd_like_TxnDC9"/>
    <property type="match status" value="1"/>
</dbReference>
<feature type="domain" description="Thioredoxin" evidence="1">
    <location>
        <begin position="33"/>
        <end position="160"/>
    </location>
</feature>
<dbReference type="OrthoDB" id="10257948at2759"/>
<dbReference type="STRING" id="879819.A0A0J0XMB5"/>
<dbReference type="Pfam" id="PF00085">
    <property type="entry name" value="Thioredoxin"/>
    <property type="match status" value="1"/>
</dbReference>
<dbReference type="EMBL" id="KQ087207">
    <property type="protein sequence ID" value="KLT42285.1"/>
    <property type="molecule type" value="Genomic_DNA"/>
</dbReference>
<evidence type="ECO:0000259" key="1">
    <source>
        <dbReference type="PROSITE" id="PS51352"/>
    </source>
</evidence>
<sequence length="216" mass="24492">MSRQSSPDISDSELLEGLEDKFDMGAERERRMQALRNEAQRLKAINETEYGKVVTYGDEKKLIERMSKDKWVVVHFFHPDFPRCRIMDARLEELAPKHPQTLFLRASVADTPFLVNKLGVQVLPCIYVFVDGKGVDRLIGFEELGQTDQFSTKVLEFRLQQTGALPSGPVSLANMMGKLREGDESDDSDDDQFLDKARRRGKVGIRNGLALGLDDE</sequence>
<keyword evidence="3" id="KW-1185">Reference proteome</keyword>
<evidence type="ECO:0000313" key="3">
    <source>
        <dbReference type="Proteomes" id="UP000053611"/>
    </source>
</evidence>
<dbReference type="InterPro" id="IPR036249">
    <property type="entry name" value="Thioredoxin-like_sf"/>
</dbReference>